<organism evidence="1 2">
    <name type="scientific">Sorangium cellulosum</name>
    <name type="common">Polyangium cellulosum</name>
    <dbReference type="NCBI Taxonomy" id="56"/>
    <lineage>
        <taxon>Bacteria</taxon>
        <taxon>Pseudomonadati</taxon>
        <taxon>Myxococcota</taxon>
        <taxon>Polyangia</taxon>
        <taxon>Polyangiales</taxon>
        <taxon>Polyangiaceae</taxon>
        <taxon>Sorangium</taxon>
    </lineage>
</organism>
<evidence type="ECO:0008006" key="3">
    <source>
        <dbReference type="Google" id="ProtNLM"/>
    </source>
</evidence>
<dbReference type="AlphaFoldDB" id="A0A2L0EMK8"/>
<dbReference type="InterPro" id="IPR027417">
    <property type="entry name" value="P-loop_NTPase"/>
</dbReference>
<dbReference type="Gene3D" id="3.40.50.300">
    <property type="entry name" value="P-loop containing nucleotide triphosphate hydrolases"/>
    <property type="match status" value="1"/>
</dbReference>
<evidence type="ECO:0000313" key="1">
    <source>
        <dbReference type="EMBL" id="AUX40492.1"/>
    </source>
</evidence>
<gene>
    <name evidence="1" type="ORF">SOCE26_018930</name>
</gene>
<evidence type="ECO:0000313" key="2">
    <source>
        <dbReference type="Proteomes" id="UP000238348"/>
    </source>
</evidence>
<reference evidence="1 2" key="1">
    <citation type="submission" date="2015-09" db="EMBL/GenBank/DDBJ databases">
        <title>Sorangium comparison.</title>
        <authorList>
            <person name="Zaburannyi N."/>
            <person name="Bunk B."/>
            <person name="Overmann J."/>
            <person name="Mueller R."/>
        </authorList>
    </citation>
    <scope>NUCLEOTIDE SEQUENCE [LARGE SCALE GENOMIC DNA]</scope>
    <source>
        <strain evidence="1 2">So ce26</strain>
    </source>
</reference>
<protein>
    <recommendedName>
        <fullName evidence="3">Shikimate kinase</fullName>
    </recommendedName>
</protein>
<dbReference type="EMBL" id="CP012673">
    <property type="protein sequence ID" value="AUX40492.1"/>
    <property type="molecule type" value="Genomic_DNA"/>
</dbReference>
<dbReference type="RefSeq" id="WP_104978285.1">
    <property type="nucleotide sequence ID" value="NZ_CP012673.1"/>
</dbReference>
<sequence length="183" mass="19811">METCPSTGRIVIVSGPPGAGKSSLARRLAETSDAATAVHLHTDDFYAYIRKGFILPWRMESRAQNLVVMDALAAAAATYARGGFEVVVDGIVGPWFLAPWQALRDHLALHFVVLRPDESTTVARATARGEGALTDPDPVRTMWRQFADLGPFERHVIDTTSHAVDETLEAVRAGLAGGRFQLA</sequence>
<name>A0A2L0EMK8_SORCE</name>
<dbReference type="SUPFAM" id="SSF52540">
    <property type="entry name" value="P-loop containing nucleoside triphosphate hydrolases"/>
    <property type="match status" value="1"/>
</dbReference>
<dbReference type="Pfam" id="PF07931">
    <property type="entry name" value="CPT"/>
    <property type="match status" value="1"/>
</dbReference>
<dbReference type="Proteomes" id="UP000238348">
    <property type="component" value="Chromosome"/>
</dbReference>
<proteinExistence type="predicted"/>
<dbReference type="OrthoDB" id="1649389at2"/>
<accession>A0A2L0EMK8</accession>